<organism evidence="1 2">
    <name type="scientific">Sphingosinicella rhizophila</name>
    <dbReference type="NCBI Taxonomy" id="3050082"/>
    <lineage>
        <taxon>Bacteria</taxon>
        <taxon>Pseudomonadati</taxon>
        <taxon>Pseudomonadota</taxon>
        <taxon>Alphaproteobacteria</taxon>
        <taxon>Sphingomonadales</taxon>
        <taxon>Sphingosinicellaceae</taxon>
        <taxon>Sphingosinicella</taxon>
    </lineage>
</organism>
<dbReference type="InterPro" id="IPR036188">
    <property type="entry name" value="FAD/NAD-bd_sf"/>
</dbReference>
<name>A0ABU3QAU8_9SPHN</name>
<dbReference type="Pfam" id="PF13450">
    <property type="entry name" value="NAD_binding_8"/>
    <property type="match status" value="1"/>
</dbReference>
<reference evidence="1 2" key="1">
    <citation type="submission" date="2023-05" db="EMBL/GenBank/DDBJ databases">
        <authorList>
            <person name="Guo Y."/>
        </authorList>
    </citation>
    <scope>NUCLEOTIDE SEQUENCE [LARGE SCALE GENOMIC DNA]</scope>
    <source>
        <strain evidence="1 2">GR2756</strain>
    </source>
</reference>
<gene>
    <name evidence="1" type="ORF">RQX22_14960</name>
</gene>
<accession>A0ABU3QAU8</accession>
<dbReference type="EMBL" id="JAVUPU010000008">
    <property type="protein sequence ID" value="MDT9600259.1"/>
    <property type="molecule type" value="Genomic_DNA"/>
</dbReference>
<dbReference type="RefSeq" id="WP_315727359.1">
    <property type="nucleotide sequence ID" value="NZ_JAVUPU010000008.1"/>
</dbReference>
<sequence length="454" mass="50849">MGAGAVGMAVADTLISDSNRTVAIVDRRHKPGGHWHDAYPFVRLHGPSANYGVNSLHLGNDRIEESGLNQGLFELATGDEIRSYLDQVMRQKLLPSGRVHYLPMHDMKEGGEATSMVTGRSSTLRWRRKLIDATVADTRVPSRCPPAFEVSEGVRLIPLNDLTELSEKPDMIVIIGGGKTALDAVTWLLENGADPDSISWVRPRDAWLLNRATVQPDYRFFEPTFGWFAAQWEACSRADNADDIFLCLEREGFVRRLDSSILPTMYRCAIVSDGEYALVKQIQNVIRLGRVKRIENGKVTLERGEFRTSGDTVFVDCSACGIPRMAGQPVFQENRIVPQYVRQCAPTFSGALIAKIELMLEDDKSKNALCRPVPIPDRPADILSMLYNKQLNAVAWRQYPELLEWLVESRLDQFTRMAVRANSDQSPKVRKLRERNRAAIGPGMEALVRLLEGA</sequence>
<dbReference type="SUPFAM" id="SSF51905">
    <property type="entry name" value="FAD/NAD(P)-binding domain"/>
    <property type="match status" value="1"/>
</dbReference>
<protein>
    <submittedName>
        <fullName evidence="1">NAD(P)-binding protein</fullName>
    </submittedName>
</protein>
<keyword evidence="2" id="KW-1185">Reference proteome</keyword>
<dbReference type="Gene3D" id="3.50.50.60">
    <property type="entry name" value="FAD/NAD(P)-binding domain"/>
    <property type="match status" value="1"/>
</dbReference>
<evidence type="ECO:0000313" key="1">
    <source>
        <dbReference type="EMBL" id="MDT9600259.1"/>
    </source>
</evidence>
<dbReference type="Proteomes" id="UP001259572">
    <property type="component" value="Unassembled WGS sequence"/>
</dbReference>
<evidence type="ECO:0000313" key="2">
    <source>
        <dbReference type="Proteomes" id="UP001259572"/>
    </source>
</evidence>
<comment type="caution">
    <text evidence="1">The sequence shown here is derived from an EMBL/GenBank/DDBJ whole genome shotgun (WGS) entry which is preliminary data.</text>
</comment>
<proteinExistence type="predicted"/>